<protein>
    <submittedName>
        <fullName evidence="2">Uncharacterized protein</fullName>
    </submittedName>
</protein>
<feature type="region of interest" description="Disordered" evidence="1">
    <location>
        <begin position="23"/>
        <end position="45"/>
    </location>
</feature>
<evidence type="ECO:0000313" key="2">
    <source>
        <dbReference type="EMBL" id="SVC42750.1"/>
    </source>
</evidence>
<accession>A0A382M1T9</accession>
<feature type="compositionally biased region" description="Acidic residues" evidence="1">
    <location>
        <begin position="30"/>
        <end position="45"/>
    </location>
</feature>
<proteinExistence type="predicted"/>
<sequence length="45" mass="5001">GDIVWLEVAKDLELKVLRTAIDHRFTAPSPDDDPDDDPAVDPVED</sequence>
<dbReference type="AlphaFoldDB" id="A0A382M1T9"/>
<feature type="non-terminal residue" evidence="2">
    <location>
        <position position="1"/>
    </location>
</feature>
<evidence type="ECO:0000256" key="1">
    <source>
        <dbReference type="SAM" id="MobiDB-lite"/>
    </source>
</evidence>
<dbReference type="EMBL" id="UINC01090633">
    <property type="protein sequence ID" value="SVC42750.1"/>
    <property type="molecule type" value="Genomic_DNA"/>
</dbReference>
<reference evidence="2" key="1">
    <citation type="submission" date="2018-05" db="EMBL/GenBank/DDBJ databases">
        <authorList>
            <person name="Lanie J.A."/>
            <person name="Ng W.-L."/>
            <person name="Kazmierczak K.M."/>
            <person name="Andrzejewski T.M."/>
            <person name="Davidsen T.M."/>
            <person name="Wayne K.J."/>
            <person name="Tettelin H."/>
            <person name="Glass J.I."/>
            <person name="Rusch D."/>
            <person name="Podicherti R."/>
            <person name="Tsui H.-C.T."/>
            <person name="Winkler M.E."/>
        </authorList>
    </citation>
    <scope>NUCLEOTIDE SEQUENCE</scope>
</reference>
<name>A0A382M1T9_9ZZZZ</name>
<organism evidence="2">
    <name type="scientific">marine metagenome</name>
    <dbReference type="NCBI Taxonomy" id="408172"/>
    <lineage>
        <taxon>unclassified sequences</taxon>
        <taxon>metagenomes</taxon>
        <taxon>ecological metagenomes</taxon>
    </lineage>
</organism>
<gene>
    <name evidence="2" type="ORF">METZ01_LOCUS295604</name>
</gene>